<evidence type="ECO:0000256" key="5">
    <source>
        <dbReference type="PROSITE-ProRule" id="PRU00047"/>
    </source>
</evidence>
<keyword evidence="5" id="KW-0862">Zinc</keyword>
<dbReference type="SUPFAM" id="SSF57756">
    <property type="entry name" value="Retrovirus zinc finger-like domains"/>
    <property type="match status" value="1"/>
</dbReference>
<feature type="domain" description="CCHC-type" evidence="6">
    <location>
        <begin position="158"/>
        <end position="173"/>
    </location>
</feature>
<dbReference type="Pfam" id="PF00098">
    <property type="entry name" value="zf-CCHC"/>
    <property type="match status" value="2"/>
</dbReference>
<evidence type="ECO:0000259" key="6">
    <source>
        <dbReference type="PROSITE" id="PS50158"/>
    </source>
</evidence>
<dbReference type="InterPro" id="IPR023393">
    <property type="entry name" value="START-like_dom_sf"/>
</dbReference>
<comment type="function">
    <text evidence="4">Required for the function of coenzyme Q in the respiratory chain. May serve as a chaperone or may be involved in the transport of Q6 from its site of synthesis to the catalytic sites of the respiratory complexes.</text>
</comment>
<keyword evidence="3" id="KW-0507">mRNA processing</keyword>
<keyword evidence="5" id="KW-0863">Zinc-finger</keyword>
<dbReference type="GO" id="GO:0003676">
    <property type="term" value="F:nucleic acid binding"/>
    <property type="evidence" value="ECO:0007669"/>
    <property type="project" value="InterPro"/>
</dbReference>
<name>A0AAD2K2S7_9AGAR</name>
<dbReference type="Pfam" id="PF03364">
    <property type="entry name" value="Polyketide_cyc"/>
    <property type="match status" value="1"/>
</dbReference>
<sequence>MAYQFSRKGCFKCGNYYPFHKWGILPRAALRSNVSAIIVASLVTNLLLVRHLVRSLLSSATLAAESDTYKVAECPSLRIQSGQKCYVRPVNCGRFGHIARMCSGTSTGFFRPPPPGRALNTDVFRSVKCYRCGGPNHMAKDCLAPASNDLAPGPKKTCYKCHQEGHIARECPENVRITEGFDATACSTIPVMLRVARASVSRIEATRSPKRHLFSLPDLSTILPGGTSRQTYQEQKVLPYTRAQLYDVVSDVSSYRHFIPFCTSSTILNRSKGTPLVLEAELTVQFLALKESYVSRVTCVPLESVEAVASSATPLFKELKTTWRFAPAPSESPHATLVRLDLAYEFASPIHAAVSSSFFGQVSKLMVEAFERRCGDIYSRNH</sequence>
<evidence type="ECO:0000256" key="2">
    <source>
        <dbReference type="ARBA" id="ARBA00011814"/>
    </source>
</evidence>
<dbReference type="PROSITE" id="PS50158">
    <property type="entry name" value="ZF_CCHC"/>
    <property type="match status" value="2"/>
</dbReference>
<dbReference type="InterPro" id="IPR044996">
    <property type="entry name" value="COQ10-like"/>
</dbReference>
<evidence type="ECO:0000256" key="1">
    <source>
        <dbReference type="ARBA" id="ARBA00006885"/>
    </source>
</evidence>
<dbReference type="Gene3D" id="4.10.60.10">
    <property type="entry name" value="Zinc finger, CCHC-type"/>
    <property type="match status" value="1"/>
</dbReference>
<comment type="caution">
    <text evidence="7">The sequence shown here is derived from an EMBL/GenBank/DDBJ whole genome shotgun (WGS) entry which is preliminary data.</text>
</comment>
<dbReference type="Gene3D" id="3.30.530.20">
    <property type="match status" value="1"/>
</dbReference>
<dbReference type="PANTHER" id="PTHR12901:SF10">
    <property type="entry name" value="COENZYME Q-BINDING PROTEIN COQ10, MITOCHONDRIAL"/>
    <property type="match status" value="1"/>
</dbReference>
<evidence type="ECO:0000256" key="3">
    <source>
        <dbReference type="ARBA" id="ARBA00022664"/>
    </source>
</evidence>
<gene>
    <name evidence="7" type="ORF">MYCIT1_LOCUS23577</name>
</gene>
<evidence type="ECO:0000313" key="7">
    <source>
        <dbReference type="EMBL" id="CAK5275678.1"/>
    </source>
</evidence>
<accession>A0AAD2K2S7</accession>
<comment type="similarity">
    <text evidence="1">Belongs to the COQ10 family.</text>
</comment>
<dbReference type="GO" id="GO:0045333">
    <property type="term" value="P:cellular respiration"/>
    <property type="evidence" value="ECO:0007669"/>
    <property type="project" value="InterPro"/>
</dbReference>
<dbReference type="InterPro" id="IPR036875">
    <property type="entry name" value="Znf_CCHC_sf"/>
</dbReference>
<dbReference type="GO" id="GO:0048039">
    <property type="term" value="F:ubiquinone binding"/>
    <property type="evidence" value="ECO:0007669"/>
    <property type="project" value="InterPro"/>
</dbReference>
<dbReference type="CDD" id="cd07813">
    <property type="entry name" value="COQ10p_like"/>
    <property type="match status" value="1"/>
</dbReference>
<dbReference type="PANTHER" id="PTHR12901">
    <property type="entry name" value="SPERM PROTEIN HOMOLOG"/>
    <property type="match status" value="1"/>
</dbReference>
<keyword evidence="5" id="KW-0479">Metal-binding</keyword>
<dbReference type="GO" id="GO:0005739">
    <property type="term" value="C:mitochondrion"/>
    <property type="evidence" value="ECO:0007669"/>
    <property type="project" value="TreeGrafter"/>
</dbReference>
<dbReference type="GO" id="GO:0008270">
    <property type="term" value="F:zinc ion binding"/>
    <property type="evidence" value="ECO:0007669"/>
    <property type="project" value="UniProtKB-KW"/>
</dbReference>
<dbReference type="EMBL" id="CAVNYO010000405">
    <property type="protein sequence ID" value="CAK5275678.1"/>
    <property type="molecule type" value="Genomic_DNA"/>
</dbReference>
<feature type="domain" description="CCHC-type" evidence="6">
    <location>
        <begin position="128"/>
        <end position="142"/>
    </location>
</feature>
<evidence type="ECO:0000256" key="4">
    <source>
        <dbReference type="ARBA" id="ARBA00024947"/>
    </source>
</evidence>
<dbReference type="SUPFAM" id="SSF55961">
    <property type="entry name" value="Bet v1-like"/>
    <property type="match status" value="1"/>
</dbReference>
<dbReference type="InterPro" id="IPR005031">
    <property type="entry name" value="COQ10_START"/>
</dbReference>
<organism evidence="7 8">
    <name type="scientific">Mycena citricolor</name>
    <dbReference type="NCBI Taxonomy" id="2018698"/>
    <lineage>
        <taxon>Eukaryota</taxon>
        <taxon>Fungi</taxon>
        <taxon>Dikarya</taxon>
        <taxon>Basidiomycota</taxon>
        <taxon>Agaricomycotina</taxon>
        <taxon>Agaricomycetes</taxon>
        <taxon>Agaricomycetidae</taxon>
        <taxon>Agaricales</taxon>
        <taxon>Marasmiineae</taxon>
        <taxon>Mycenaceae</taxon>
        <taxon>Mycena</taxon>
    </lineage>
</organism>
<dbReference type="SMART" id="SM00343">
    <property type="entry name" value="ZnF_C2HC"/>
    <property type="match status" value="3"/>
</dbReference>
<protein>
    <recommendedName>
        <fullName evidence="6">CCHC-type domain-containing protein</fullName>
    </recommendedName>
</protein>
<reference evidence="7" key="1">
    <citation type="submission" date="2023-11" db="EMBL/GenBank/DDBJ databases">
        <authorList>
            <person name="De Vega J J."/>
            <person name="De Vega J J."/>
        </authorList>
    </citation>
    <scope>NUCLEOTIDE SEQUENCE</scope>
</reference>
<evidence type="ECO:0000313" key="8">
    <source>
        <dbReference type="Proteomes" id="UP001295794"/>
    </source>
</evidence>
<dbReference type="InterPro" id="IPR001878">
    <property type="entry name" value="Znf_CCHC"/>
</dbReference>
<dbReference type="GO" id="GO:0006397">
    <property type="term" value="P:mRNA processing"/>
    <property type="evidence" value="ECO:0007669"/>
    <property type="project" value="UniProtKB-KW"/>
</dbReference>
<keyword evidence="8" id="KW-1185">Reference proteome</keyword>
<dbReference type="AlphaFoldDB" id="A0AAD2K2S7"/>
<proteinExistence type="inferred from homology"/>
<dbReference type="Proteomes" id="UP001295794">
    <property type="component" value="Unassembled WGS sequence"/>
</dbReference>
<comment type="subunit">
    <text evidence="2">Interacts with coenzyme Q.</text>
</comment>